<evidence type="ECO:0000313" key="3">
    <source>
        <dbReference type="Proteomes" id="UP000799537"/>
    </source>
</evidence>
<feature type="region of interest" description="Disordered" evidence="1">
    <location>
        <begin position="355"/>
        <end position="386"/>
    </location>
</feature>
<protein>
    <submittedName>
        <fullName evidence="2">Uncharacterized protein</fullName>
    </submittedName>
</protein>
<dbReference type="EMBL" id="ML993614">
    <property type="protein sequence ID" value="KAF2162257.1"/>
    <property type="molecule type" value="Genomic_DNA"/>
</dbReference>
<feature type="region of interest" description="Disordered" evidence="1">
    <location>
        <begin position="440"/>
        <end position="510"/>
    </location>
</feature>
<feature type="compositionally biased region" description="Basic and acidic residues" evidence="1">
    <location>
        <begin position="489"/>
        <end position="501"/>
    </location>
</feature>
<dbReference type="GeneID" id="54561765"/>
<dbReference type="Proteomes" id="UP000799537">
    <property type="component" value="Unassembled WGS sequence"/>
</dbReference>
<feature type="region of interest" description="Disordered" evidence="1">
    <location>
        <begin position="274"/>
        <end position="298"/>
    </location>
</feature>
<evidence type="ECO:0000256" key="1">
    <source>
        <dbReference type="SAM" id="MobiDB-lite"/>
    </source>
</evidence>
<feature type="compositionally biased region" description="Basic and acidic residues" evidence="1">
    <location>
        <begin position="43"/>
        <end position="62"/>
    </location>
</feature>
<evidence type="ECO:0000313" key="2">
    <source>
        <dbReference type="EMBL" id="KAF2162257.1"/>
    </source>
</evidence>
<accession>A0A6A6C511</accession>
<sequence>MDPGQGSSPGGWPTSWPIPKAAHAQAPKLRHWSPRIQEQFEPLDDKTTKKIAKEVKSAEKGHSPGFAGGIFSSPAKVVTRRRPSIGSMLSLPVFGTKDVKESPGRGTELPEKEKKTFWKRRSARAPLKDVAAFRVEIHAKNSADHKAAEGECKQMVLEAGGEVLDDFLYPGGFMYDMTGAADYNPLDDGDETVDGGHIRVFPCIRYNCPQFNPLGMHPVNVPPLPPVWNPQERPIQSTPTKTRVRFEDDIIEEEMGGDDMVADSVEIKREPSFVSTTKSEYSFEPNDDRPWIGPTDQKNFSRFDVFQPTASASEGDSAWTDTVNSNSVSEFDFFPQNRSASSSVYSRSTGENSLGYYSTEPNGTGEYSNAQFSTGDHSAGEYSTEEDLSASMSAVVFQTAPRSSSLPKFKASTMVDASTQTSPVQIIDVEETPNRAIDVEEIPKPKIDVERTPKPKSDVVEDTPKPKSKGFKKVIQKTKRKAKKAPSVKSEKSAKSAEQHKTYYAMPNFG</sequence>
<dbReference type="OrthoDB" id="3648518at2759"/>
<feature type="compositionally biased region" description="Basic residues" evidence="1">
    <location>
        <begin position="466"/>
        <end position="486"/>
    </location>
</feature>
<organism evidence="2 3">
    <name type="scientific">Zasmidium cellare ATCC 36951</name>
    <dbReference type="NCBI Taxonomy" id="1080233"/>
    <lineage>
        <taxon>Eukaryota</taxon>
        <taxon>Fungi</taxon>
        <taxon>Dikarya</taxon>
        <taxon>Ascomycota</taxon>
        <taxon>Pezizomycotina</taxon>
        <taxon>Dothideomycetes</taxon>
        <taxon>Dothideomycetidae</taxon>
        <taxon>Mycosphaerellales</taxon>
        <taxon>Mycosphaerellaceae</taxon>
        <taxon>Zasmidium</taxon>
    </lineage>
</organism>
<keyword evidence="3" id="KW-1185">Reference proteome</keyword>
<proteinExistence type="predicted"/>
<feature type="compositionally biased region" description="Basic and acidic residues" evidence="1">
    <location>
        <begin position="440"/>
        <end position="465"/>
    </location>
</feature>
<dbReference type="RefSeq" id="XP_033663146.1">
    <property type="nucleotide sequence ID" value="XM_033808493.1"/>
</dbReference>
<reference evidence="2" key="1">
    <citation type="journal article" date="2020" name="Stud. Mycol.">
        <title>101 Dothideomycetes genomes: a test case for predicting lifestyles and emergence of pathogens.</title>
        <authorList>
            <person name="Haridas S."/>
            <person name="Albert R."/>
            <person name="Binder M."/>
            <person name="Bloem J."/>
            <person name="Labutti K."/>
            <person name="Salamov A."/>
            <person name="Andreopoulos B."/>
            <person name="Baker S."/>
            <person name="Barry K."/>
            <person name="Bills G."/>
            <person name="Bluhm B."/>
            <person name="Cannon C."/>
            <person name="Castanera R."/>
            <person name="Culley D."/>
            <person name="Daum C."/>
            <person name="Ezra D."/>
            <person name="Gonzalez J."/>
            <person name="Henrissat B."/>
            <person name="Kuo A."/>
            <person name="Liang C."/>
            <person name="Lipzen A."/>
            <person name="Lutzoni F."/>
            <person name="Magnuson J."/>
            <person name="Mondo S."/>
            <person name="Nolan M."/>
            <person name="Ohm R."/>
            <person name="Pangilinan J."/>
            <person name="Park H.-J."/>
            <person name="Ramirez L."/>
            <person name="Alfaro M."/>
            <person name="Sun H."/>
            <person name="Tritt A."/>
            <person name="Yoshinaga Y."/>
            <person name="Zwiers L.-H."/>
            <person name="Turgeon B."/>
            <person name="Goodwin S."/>
            <person name="Spatafora J."/>
            <person name="Crous P."/>
            <person name="Grigoriev I."/>
        </authorList>
    </citation>
    <scope>NUCLEOTIDE SEQUENCE</scope>
    <source>
        <strain evidence="2">ATCC 36951</strain>
    </source>
</reference>
<feature type="compositionally biased region" description="Polar residues" evidence="1">
    <location>
        <begin position="355"/>
        <end position="376"/>
    </location>
</feature>
<name>A0A6A6C511_ZASCE</name>
<dbReference type="AlphaFoldDB" id="A0A6A6C511"/>
<feature type="region of interest" description="Disordered" evidence="1">
    <location>
        <begin position="1"/>
        <end position="73"/>
    </location>
</feature>
<gene>
    <name evidence="2" type="ORF">M409DRAFT_27261</name>
</gene>